<reference evidence="4" key="1">
    <citation type="submission" date="2020-07" db="EMBL/GenBank/DDBJ databases">
        <title>Genome sequence and genetic diversity analysis of an under-domesticated orphan crop, white fonio (Digitaria exilis).</title>
        <authorList>
            <person name="Bennetzen J.L."/>
            <person name="Chen S."/>
            <person name="Ma X."/>
            <person name="Wang X."/>
            <person name="Yssel A.E.J."/>
            <person name="Chaluvadi S.R."/>
            <person name="Johnson M."/>
            <person name="Gangashetty P."/>
            <person name="Hamidou F."/>
            <person name="Sanogo M.D."/>
            <person name="Zwaenepoel A."/>
            <person name="Wallace J."/>
            <person name="Van De Peer Y."/>
            <person name="Van Deynze A."/>
        </authorList>
    </citation>
    <scope>NUCLEOTIDE SEQUENCE</scope>
    <source>
        <tissue evidence="4">Leaves</tissue>
    </source>
</reference>
<name>A0A835FHZ6_9POAL</name>
<feature type="repeat" description="PPR" evidence="3">
    <location>
        <begin position="440"/>
        <end position="474"/>
    </location>
</feature>
<feature type="repeat" description="PPR" evidence="3">
    <location>
        <begin position="562"/>
        <end position="596"/>
    </location>
</feature>
<feature type="repeat" description="PPR" evidence="3">
    <location>
        <begin position="742"/>
        <end position="776"/>
    </location>
</feature>
<evidence type="ECO:0008006" key="6">
    <source>
        <dbReference type="Google" id="ProtNLM"/>
    </source>
</evidence>
<feature type="repeat" description="PPR" evidence="3">
    <location>
        <begin position="707"/>
        <end position="741"/>
    </location>
</feature>
<feature type="repeat" description="PPR" evidence="3">
    <location>
        <begin position="475"/>
        <end position="509"/>
    </location>
</feature>
<organism evidence="4 5">
    <name type="scientific">Digitaria exilis</name>
    <dbReference type="NCBI Taxonomy" id="1010633"/>
    <lineage>
        <taxon>Eukaryota</taxon>
        <taxon>Viridiplantae</taxon>
        <taxon>Streptophyta</taxon>
        <taxon>Embryophyta</taxon>
        <taxon>Tracheophyta</taxon>
        <taxon>Spermatophyta</taxon>
        <taxon>Magnoliopsida</taxon>
        <taxon>Liliopsida</taxon>
        <taxon>Poales</taxon>
        <taxon>Poaceae</taxon>
        <taxon>PACMAD clade</taxon>
        <taxon>Panicoideae</taxon>
        <taxon>Panicodae</taxon>
        <taxon>Paniceae</taxon>
        <taxon>Anthephorinae</taxon>
        <taxon>Digitaria</taxon>
    </lineage>
</organism>
<feature type="repeat" description="PPR" evidence="3">
    <location>
        <begin position="335"/>
        <end position="369"/>
    </location>
</feature>
<keyword evidence="5" id="KW-1185">Reference proteome</keyword>
<dbReference type="InterPro" id="IPR051114">
    <property type="entry name" value="Mito_RNA_Proc_CCM1"/>
</dbReference>
<gene>
    <name evidence="4" type="ORF">HU200_010156</name>
</gene>
<dbReference type="Pfam" id="PF12854">
    <property type="entry name" value="PPR_1"/>
    <property type="match status" value="1"/>
</dbReference>
<dbReference type="InterPro" id="IPR002885">
    <property type="entry name" value="PPR_rpt"/>
</dbReference>
<keyword evidence="1" id="KW-0677">Repeat</keyword>
<dbReference type="Pfam" id="PF13041">
    <property type="entry name" value="PPR_2"/>
    <property type="match status" value="5"/>
</dbReference>
<evidence type="ECO:0000313" key="4">
    <source>
        <dbReference type="EMBL" id="KAF8760457.1"/>
    </source>
</evidence>
<protein>
    <recommendedName>
        <fullName evidence="6">Pentatricopeptide repeat-containing protein</fullName>
    </recommendedName>
</protein>
<feature type="repeat" description="PPR" evidence="3">
    <location>
        <begin position="224"/>
        <end position="258"/>
    </location>
</feature>
<dbReference type="OrthoDB" id="185373at2759"/>
<sequence>MLLRRWPKCTAEWFSHKKLLPWKISSHPFSIFATSVQLDDSSSDEKLNCAPDNEPIRKRPQSLSSDSIVQTLRCLKKKPAVAFAYFKDTHSLGFHHDFSTYSEIIQILSHSFQGKMLVSLFCEMISAPNSASPEILTLIDHLRNTCVTSHVLSFAVNCLIKAYTTCHAHDAQATIEKFCHLCRFGFVPTVWACNFLLKFVSQRGESDLVVIAYDQMKRFQLTLDAQSLNIVTRSLFQANEADEAFQVWVGMIEMGVKPDVHGYSSFIIGLCDCGKFDLAYNMVSRYTVLQENTHERVPIEAMAYNMVIDGLCKEMKLEEAEKVLENKAKHGSAPDPYGYSYLVRSYCELGNLKKAWHHVEAMVSHGIEINCHIVGYLLQCLRKLGMTSEVIVHFQKFRDLGLHFDGVVYNIGMDAYCKLGNMNEAVMLLKQMMAEGLAPDKIHYTCLINGYCLKGETENAWQAFEQMLKANIKPDVVTYNILASGYSRNGLVMKVFDLLEHMMDQGLEPNSLTYGVVIAGFCRVGNLSEAEVSMVCGYLQSGWTDHAYMLFLRVAKQGNMVDHFSCLKLISNLCREGKVEGASTVCMMMLEKNVVPDVISYSKLISAYCQTGDMRSAQLWFDDMVERGFSDVIAYTVLMNGYCKVGQIKKACELFHQMINFGMKPDVVAYTVLLDGHLKEILRRGWQGIAKQKDLLSSMKDNEIEPDVAYYTVLIDGQCKAEYLDEARRLFDEMLAKGLAPDVYTYTTLINGYCTQGEASKAEDLLQEMIDKGMKPDELTFSVLHQRTLRD</sequence>
<feature type="repeat" description="PPR" evidence="3">
    <location>
        <begin position="405"/>
        <end position="439"/>
    </location>
</feature>
<dbReference type="Proteomes" id="UP000636709">
    <property type="component" value="Unassembled WGS sequence"/>
</dbReference>
<evidence type="ECO:0000256" key="2">
    <source>
        <dbReference type="ARBA" id="ARBA00022946"/>
    </source>
</evidence>
<dbReference type="PANTHER" id="PTHR47934:SF15">
    <property type="entry name" value="OS02G0644600 PROTEIN"/>
    <property type="match status" value="1"/>
</dbReference>
<proteinExistence type="predicted"/>
<evidence type="ECO:0000313" key="5">
    <source>
        <dbReference type="Proteomes" id="UP000636709"/>
    </source>
</evidence>
<dbReference type="PANTHER" id="PTHR47934">
    <property type="entry name" value="PENTATRICOPEPTIDE REPEAT-CONTAINING PROTEIN PET309, MITOCHONDRIAL"/>
    <property type="match status" value="1"/>
</dbReference>
<comment type="caution">
    <text evidence="4">The sequence shown here is derived from an EMBL/GenBank/DDBJ whole genome shotgun (WGS) entry which is preliminary data.</text>
</comment>
<evidence type="ECO:0000256" key="1">
    <source>
        <dbReference type="ARBA" id="ARBA00022737"/>
    </source>
</evidence>
<feature type="repeat" description="PPR" evidence="3">
    <location>
        <begin position="631"/>
        <end position="665"/>
    </location>
</feature>
<keyword evidence="2" id="KW-0809">Transit peptide</keyword>
<feature type="repeat" description="PPR" evidence="3">
    <location>
        <begin position="597"/>
        <end position="627"/>
    </location>
</feature>
<dbReference type="EMBL" id="JACEFO010000709">
    <property type="protein sequence ID" value="KAF8760457.1"/>
    <property type="molecule type" value="Genomic_DNA"/>
</dbReference>
<dbReference type="NCBIfam" id="TIGR00756">
    <property type="entry name" value="PPR"/>
    <property type="match status" value="11"/>
</dbReference>
<dbReference type="GO" id="GO:0006396">
    <property type="term" value="P:RNA processing"/>
    <property type="evidence" value="ECO:0007669"/>
    <property type="project" value="TreeGrafter"/>
</dbReference>
<accession>A0A835FHZ6</accession>
<dbReference type="PROSITE" id="PS51375">
    <property type="entry name" value="PPR"/>
    <property type="match status" value="11"/>
</dbReference>
<dbReference type="GO" id="GO:0005739">
    <property type="term" value="C:mitochondrion"/>
    <property type="evidence" value="ECO:0007669"/>
    <property type="project" value="TreeGrafter"/>
</dbReference>
<dbReference type="SUPFAM" id="SSF81901">
    <property type="entry name" value="HCP-like"/>
    <property type="match status" value="2"/>
</dbReference>
<dbReference type="GO" id="GO:0007005">
    <property type="term" value="P:mitochondrion organization"/>
    <property type="evidence" value="ECO:0007669"/>
    <property type="project" value="TreeGrafter"/>
</dbReference>
<dbReference type="GO" id="GO:0003729">
    <property type="term" value="F:mRNA binding"/>
    <property type="evidence" value="ECO:0007669"/>
    <property type="project" value="TreeGrafter"/>
</dbReference>
<dbReference type="AlphaFoldDB" id="A0A835FHZ6"/>
<feature type="repeat" description="PPR" evidence="3">
    <location>
        <begin position="300"/>
        <end position="334"/>
    </location>
</feature>
<dbReference type="Gene3D" id="1.25.40.10">
    <property type="entry name" value="Tetratricopeptide repeat domain"/>
    <property type="match status" value="5"/>
</dbReference>
<evidence type="ECO:0000256" key="3">
    <source>
        <dbReference type="PROSITE-ProRule" id="PRU00708"/>
    </source>
</evidence>
<dbReference type="Pfam" id="PF01535">
    <property type="entry name" value="PPR"/>
    <property type="match status" value="1"/>
</dbReference>
<dbReference type="InterPro" id="IPR011990">
    <property type="entry name" value="TPR-like_helical_dom_sf"/>
</dbReference>